<evidence type="ECO:0000313" key="1">
    <source>
        <dbReference type="EMBL" id="GAH30787.1"/>
    </source>
</evidence>
<name>X1EDU1_9ZZZZ</name>
<feature type="non-terminal residue" evidence="1">
    <location>
        <position position="1"/>
    </location>
</feature>
<accession>X1EDU1</accession>
<reference evidence="1" key="1">
    <citation type="journal article" date="2014" name="Front. Microbiol.">
        <title>High frequency of phylogenetically diverse reductive dehalogenase-homologous genes in deep subseafloor sedimentary metagenomes.</title>
        <authorList>
            <person name="Kawai M."/>
            <person name="Futagami T."/>
            <person name="Toyoda A."/>
            <person name="Takaki Y."/>
            <person name="Nishi S."/>
            <person name="Hori S."/>
            <person name="Arai W."/>
            <person name="Tsubouchi T."/>
            <person name="Morono Y."/>
            <person name="Uchiyama I."/>
            <person name="Ito T."/>
            <person name="Fujiyama A."/>
            <person name="Inagaki F."/>
            <person name="Takami H."/>
        </authorList>
    </citation>
    <scope>NUCLEOTIDE SEQUENCE</scope>
    <source>
        <strain evidence="1">Expedition CK06-06</strain>
    </source>
</reference>
<dbReference type="AlphaFoldDB" id="X1EDU1"/>
<gene>
    <name evidence="1" type="ORF">S01H4_66098</name>
</gene>
<protein>
    <submittedName>
        <fullName evidence="1">Uncharacterized protein</fullName>
    </submittedName>
</protein>
<sequence>FGTDKKYGVAQIYDHSDKIKVGIFKELIVNLNEIFK</sequence>
<comment type="caution">
    <text evidence="1">The sequence shown here is derived from an EMBL/GenBank/DDBJ whole genome shotgun (WGS) entry which is preliminary data.</text>
</comment>
<dbReference type="EMBL" id="BART01040748">
    <property type="protein sequence ID" value="GAH30787.1"/>
    <property type="molecule type" value="Genomic_DNA"/>
</dbReference>
<proteinExistence type="predicted"/>
<organism evidence="1">
    <name type="scientific">marine sediment metagenome</name>
    <dbReference type="NCBI Taxonomy" id="412755"/>
    <lineage>
        <taxon>unclassified sequences</taxon>
        <taxon>metagenomes</taxon>
        <taxon>ecological metagenomes</taxon>
    </lineage>
</organism>